<dbReference type="PANTHER" id="PTHR11006:SF10">
    <property type="entry name" value="HISTONE-ARGININE METHYLTRANSFERASE CARMER-RELATED"/>
    <property type="match status" value="1"/>
</dbReference>
<comment type="catalytic activity">
    <reaction evidence="13">
        <text>L-arginyl-[protein] + 2 S-adenosyl-L-methionine = N(omega),N(omega)-dimethyl-L-arginyl-[protein] + 2 S-adenosyl-L-homocysteine + 2 H(+)</text>
        <dbReference type="Rhea" id="RHEA:48096"/>
        <dbReference type="Rhea" id="RHEA-COMP:10532"/>
        <dbReference type="Rhea" id="RHEA-COMP:11991"/>
        <dbReference type="ChEBI" id="CHEBI:15378"/>
        <dbReference type="ChEBI" id="CHEBI:29965"/>
        <dbReference type="ChEBI" id="CHEBI:57856"/>
        <dbReference type="ChEBI" id="CHEBI:59789"/>
        <dbReference type="ChEBI" id="CHEBI:61897"/>
        <dbReference type="EC" id="2.1.1.319"/>
    </reaction>
</comment>
<dbReference type="Proteomes" id="UP000759131">
    <property type="component" value="Unassembled WGS sequence"/>
</dbReference>
<evidence type="ECO:0000313" key="18">
    <source>
        <dbReference type="Proteomes" id="UP000759131"/>
    </source>
</evidence>
<evidence type="ECO:0000313" key="17">
    <source>
        <dbReference type="EMBL" id="CAD7633265.1"/>
    </source>
</evidence>
<comment type="subcellular location">
    <subcellularLocation>
        <location evidence="2">Cytoplasm</location>
    </subcellularLocation>
    <subcellularLocation>
        <location evidence="1">Nucleus</location>
    </subcellularLocation>
</comment>
<reference evidence="17" key="1">
    <citation type="submission" date="2020-11" db="EMBL/GenBank/DDBJ databases">
        <authorList>
            <person name="Tran Van P."/>
        </authorList>
    </citation>
    <scope>NUCLEOTIDE SEQUENCE</scope>
</reference>
<sequence length="666" mass="74296">MAVLFDDVIVKELSEETLALRDKFPPQTAAGSVVRIQVIDESDNLLVRCKPNHSSDTNSLCDIEIFKDSETAAFGAHGFAITDNGKTIVLVFSGRQSQRQRPPTSTTGDADLQTFAKLVSDFKFGRKESVFSERTDESSASQYFQFYGYLSQQQNMMQDFIRTSTYQRAILANIDDFKDKVVLDVGAGSGILSFFAAQAGARKVYAVEASSMAKHAECLVYNNKLSDRIQVIAGKIEEITLPESVDIIISEPMGYMLFNERMLETYLHAKKWLAPNGKMFPSRGDLHIAPFSDSQLYVEQLTKANFWFQQNFHGVDLSSLRSAALKEYFYQPVVDTFDVRICTAKSYRYTVDFTKANEKDLHRIEIPVSFVMHQTDEVHGLAFWFDVAFFGSQQTVWLSTSPTQPLTHWYQVRCLVDTPLFVQRGQTLTGRVVLSSNKRQSYNVDIELSVENFGRIDRVSNSLDLKNPYFRYTGQPPQPPPGCNEQSPSEQYWQTLDATQPANNVMNGMVVMNGNTGQQMNPSVIEINNMQIQPNNGYGTHHQQNSHHMITANVMPALHQNQMINLGSLPSPNATSRTSPHTRIQQMTGGQVPTSSIGGGISPSLFTANTPQQQQPQVTSVLNSANFPVNNSLMIGDYAVTPPQNLLLPTPPVGAPAQGVVYKPHH</sequence>
<evidence type="ECO:0000256" key="15">
    <source>
        <dbReference type="SAM" id="MobiDB-lite"/>
    </source>
</evidence>
<keyword evidence="4" id="KW-0488">Methylation</keyword>
<evidence type="ECO:0000256" key="4">
    <source>
        <dbReference type="ARBA" id="ARBA00022481"/>
    </source>
</evidence>
<dbReference type="GO" id="GO:0005634">
    <property type="term" value="C:nucleus"/>
    <property type="evidence" value="ECO:0007669"/>
    <property type="project" value="UniProtKB-SubCell"/>
</dbReference>
<gene>
    <name evidence="17" type="ORF">OSB1V03_LOCUS13662</name>
</gene>
<dbReference type="Pfam" id="PF22528">
    <property type="entry name" value="PRMT_C"/>
    <property type="match status" value="1"/>
</dbReference>
<protein>
    <recommendedName>
        <fullName evidence="3">type I protein arginine methyltransferase</fullName>
        <ecNumber evidence="3">2.1.1.319</ecNumber>
    </recommendedName>
</protein>
<dbReference type="AlphaFoldDB" id="A0A7R9L3F6"/>
<evidence type="ECO:0000256" key="8">
    <source>
        <dbReference type="ARBA" id="ARBA00022691"/>
    </source>
</evidence>
<dbReference type="EMBL" id="OC867000">
    <property type="protein sequence ID" value="CAD7633265.1"/>
    <property type="molecule type" value="Genomic_DNA"/>
</dbReference>
<evidence type="ECO:0000256" key="1">
    <source>
        <dbReference type="ARBA" id="ARBA00004123"/>
    </source>
</evidence>
<evidence type="ECO:0000259" key="16">
    <source>
        <dbReference type="Pfam" id="PF22528"/>
    </source>
</evidence>
<evidence type="ECO:0000256" key="14">
    <source>
        <dbReference type="PROSITE-ProRule" id="PRU01015"/>
    </source>
</evidence>
<evidence type="ECO:0000256" key="2">
    <source>
        <dbReference type="ARBA" id="ARBA00004496"/>
    </source>
</evidence>
<dbReference type="Pfam" id="PF06325">
    <property type="entry name" value="PrmA"/>
    <property type="match status" value="1"/>
</dbReference>
<dbReference type="Gene3D" id="2.70.160.11">
    <property type="entry name" value="Hnrnp arginine n-methyltransferase1"/>
    <property type="match status" value="1"/>
</dbReference>
<feature type="domain" description="Protein arginine N-methyltransferase" evidence="16">
    <location>
        <begin position="283"/>
        <end position="449"/>
    </location>
</feature>
<dbReference type="EC" id="2.1.1.319" evidence="3"/>
<evidence type="ECO:0000256" key="6">
    <source>
        <dbReference type="ARBA" id="ARBA00022603"/>
    </source>
</evidence>
<keyword evidence="6 14" id="KW-0489">Methyltransferase</keyword>
<dbReference type="Gene3D" id="3.40.50.150">
    <property type="entry name" value="Vaccinia Virus protein VP39"/>
    <property type="match status" value="1"/>
</dbReference>
<evidence type="ECO:0000256" key="12">
    <source>
        <dbReference type="ARBA" id="ARBA00023242"/>
    </source>
</evidence>
<dbReference type="FunFam" id="3.40.50.150:FF:000031">
    <property type="entry name" value="Putative Histone-arginine methyltransferase CARM1"/>
    <property type="match status" value="1"/>
</dbReference>
<keyword evidence="18" id="KW-1185">Reference proteome</keyword>
<dbReference type="GO" id="GO:0005737">
    <property type="term" value="C:cytoplasm"/>
    <property type="evidence" value="ECO:0007669"/>
    <property type="project" value="UniProtKB-SubCell"/>
</dbReference>
<feature type="region of interest" description="Disordered" evidence="15">
    <location>
        <begin position="570"/>
        <end position="594"/>
    </location>
</feature>
<dbReference type="InterPro" id="IPR055135">
    <property type="entry name" value="PRMT_dom"/>
</dbReference>
<evidence type="ECO:0000256" key="5">
    <source>
        <dbReference type="ARBA" id="ARBA00022490"/>
    </source>
</evidence>
<evidence type="ECO:0000256" key="11">
    <source>
        <dbReference type="ARBA" id="ARBA00023163"/>
    </source>
</evidence>
<keyword evidence="9" id="KW-0156">Chromatin regulator</keyword>
<evidence type="ECO:0000256" key="13">
    <source>
        <dbReference type="ARBA" id="ARBA00049086"/>
    </source>
</evidence>
<keyword evidence="11" id="KW-0804">Transcription</keyword>
<dbReference type="PANTHER" id="PTHR11006">
    <property type="entry name" value="PROTEIN ARGININE N-METHYLTRANSFERASE"/>
    <property type="match status" value="1"/>
</dbReference>
<dbReference type="InterPro" id="IPR025799">
    <property type="entry name" value="Arg_MeTrfase"/>
</dbReference>
<dbReference type="InterPro" id="IPR029063">
    <property type="entry name" value="SAM-dependent_MTases_sf"/>
</dbReference>
<evidence type="ECO:0000256" key="3">
    <source>
        <dbReference type="ARBA" id="ARBA00011925"/>
    </source>
</evidence>
<dbReference type="OrthoDB" id="7848332at2759"/>
<evidence type="ECO:0000256" key="10">
    <source>
        <dbReference type="ARBA" id="ARBA00023015"/>
    </source>
</evidence>
<keyword evidence="10" id="KW-0805">Transcription regulation</keyword>
<accession>A0A7R9L3F6</accession>
<dbReference type="CDD" id="cd02440">
    <property type="entry name" value="AdoMet_MTases"/>
    <property type="match status" value="1"/>
</dbReference>
<evidence type="ECO:0000256" key="7">
    <source>
        <dbReference type="ARBA" id="ARBA00022679"/>
    </source>
</evidence>
<dbReference type="EMBL" id="CAJPIZ010012425">
    <property type="protein sequence ID" value="CAG2113695.1"/>
    <property type="molecule type" value="Genomic_DNA"/>
</dbReference>
<dbReference type="PROSITE" id="PS51678">
    <property type="entry name" value="SAM_MT_PRMT"/>
    <property type="match status" value="1"/>
</dbReference>
<dbReference type="GO" id="GO:0035242">
    <property type="term" value="F:protein-arginine omega-N asymmetric methyltransferase activity"/>
    <property type="evidence" value="ECO:0007669"/>
    <property type="project" value="UniProtKB-EC"/>
</dbReference>
<keyword evidence="7 14" id="KW-0808">Transferase</keyword>
<keyword evidence="8 14" id="KW-0949">S-adenosyl-L-methionine</keyword>
<evidence type="ECO:0000256" key="9">
    <source>
        <dbReference type="ARBA" id="ARBA00022853"/>
    </source>
</evidence>
<dbReference type="GO" id="GO:0070611">
    <property type="term" value="F:histone H3R2 methyltransferase activity"/>
    <property type="evidence" value="ECO:0007669"/>
    <property type="project" value="TreeGrafter"/>
</dbReference>
<dbReference type="FunFam" id="2.70.160.11:FF:000002">
    <property type="entry name" value="Probable histone-arginine methyltransferase CARM1"/>
    <property type="match status" value="1"/>
</dbReference>
<keyword evidence="12" id="KW-0539">Nucleus</keyword>
<dbReference type="GO" id="GO:0035241">
    <property type="term" value="F:protein-arginine omega-N monomethyltransferase activity"/>
    <property type="evidence" value="ECO:0007669"/>
    <property type="project" value="UniProtKB-ARBA"/>
</dbReference>
<dbReference type="SUPFAM" id="SSF53335">
    <property type="entry name" value="S-adenosyl-L-methionine-dependent methyltransferases"/>
    <property type="match status" value="1"/>
</dbReference>
<organism evidence="17">
    <name type="scientific">Medioppia subpectinata</name>
    <dbReference type="NCBI Taxonomy" id="1979941"/>
    <lineage>
        <taxon>Eukaryota</taxon>
        <taxon>Metazoa</taxon>
        <taxon>Ecdysozoa</taxon>
        <taxon>Arthropoda</taxon>
        <taxon>Chelicerata</taxon>
        <taxon>Arachnida</taxon>
        <taxon>Acari</taxon>
        <taxon>Acariformes</taxon>
        <taxon>Sarcoptiformes</taxon>
        <taxon>Oribatida</taxon>
        <taxon>Brachypylina</taxon>
        <taxon>Oppioidea</taxon>
        <taxon>Oppiidae</taxon>
        <taxon>Medioppia</taxon>
    </lineage>
</organism>
<dbReference type="GO" id="GO:0032259">
    <property type="term" value="P:methylation"/>
    <property type="evidence" value="ECO:0007669"/>
    <property type="project" value="UniProtKB-KW"/>
</dbReference>
<name>A0A7R9L3F6_9ACAR</name>
<proteinExistence type="predicted"/>
<keyword evidence="5" id="KW-0963">Cytoplasm</keyword>